<dbReference type="CDD" id="cd00082">
    <property type="entry name" value="HisKA"/>
    <property type="match status" value="1"/>
</dbReference>
<feature type="region of interest" description="Disordered" evidence="4">
    <location>
        <begin position="1"/>
        <end position="24"/>
    </location>
</feature>
<dbReference type="OrthoDB" id="60033at2759"/>
<keyword evidence="10" id="KW-1185">Reference proteome</keyword>
<feature type="domain" description="Response regulatory" evidence="6">
    <location>
        <begin position="1036"/>
        <end position="1161"/>
    </location>
</feature>
<dbReference type="FunFam" id="3.30.565.10:FF:000010">
    <property type="entry name" value="Sensor histidine kinase RcsC"/>
    <property type="match status" value="1"/>
</dbReference>
<feature type="region of interest" description="Disordered" evidence="4">
    <location>
        <begin position="1270"/>
        <end position="1337"/>
    </location>
</feature>
<dbReference type="Proteomes" id="UP000799428">
    <property type="component" value="Unassembled WGS sequence"/>
</dbReference>
<dbReference type="SMART" id="SM00086">
    <property type="entry name" value="PAC"/>
    <property type="match status" value="2"/>
</dbReference>
<dbReference type="InterPro" id="IPR001610">
    <property type="entry name" value="PAC"/>
</dbReference>
<dbReference type="PRINTS" id="PR00344">
    <property type="entry name" value="BCTRLSENSOR"/>
</dbReference>
<dbReference type="FunFam" id="3.30.450.20:FF:000099">
    <property type="entry name" value="Sensory box sensor histidine kinase"/>
    <property type="match status" value="1"/>
</dbReference>
<dbReference type="InterPro" id="IPR035965">
    <property type="entry name" value="PAS-like_dom_sf"/>
</dbReference>
<keyword evidence="1 3" id="KW-0597">Phosphoprotein</keyword>
<feature type="region of interest" description="Disordered" evidence="4">
    <location>
        <begin position="982"/>
        <end position="1021"/>
    </location>
</feature>
<evidence type="ECO:0000256" key="3">
    <source>
        <dbReference type="PROSITE-ProRule" id="PRU00169"/>
    </source>
</evidence>
<dbReference type="SUPFAM" id="SSF52172">
    <property type="entry name" value="CheY-like"/>
    <property type="match status" value="1"/>
</dbReference>
<dbReference type="SMART" id="SM00091">
    <property type="entry name" value="PAS"/>
    <property type="match status" value="3"/>
</dbReference>
<dbReference type="PROSITE" id="PS50113">
    <property type="entry name" value="PAC"/>
    <property type="match status" value="1"/>
</dbReference>
<evidence type="ECO:0000256" key="4">
    <source>
        <dbReference type="SAM" id="MobiDB-lite"/>
    </source>
</evidence>
<dbReference type="NCBIfam" id="TIGR00229">
    <property type="entry name" value="sensory_box"/>
    <property type="match status" value="1"/>
</dbReference>
<dbReference type="SUPFAM" id="SSF55874">
    <property type="entry name" value="ATPase domain of HSP90 chaperone/DNA topoisomerase II/histidine kinase"/>
    <property type="match status" value="1"/>
</dbReference>
<dbReference type="Pfam" id="PF00072">
    <property type="entry name" value="Response_reg"/>
    <property type="match status" value="1"/>
</dbReference>
<dbReference type="Gene3D" id="3.40.50.2300">
    <property type="match status" value="1"/>
</dbReference>
<evidence type="ECO:0000256" key="2">
    <source>
        <dbReference type="ARBA" id="ARBA00023012"/>
    </source>
</evidence>
<dbReference type="InterPro" id="IPR003661">
    <property type="entry name" value="HisK_dim/P_dom"/>
</dbReference>
<dbReference type="Gene3D" id="3.30.450.20">
    <property type="entry name" value="PAS domain"/>
    <property type="match status" value="2"/>
</dbReference>
<dbReference type="PANTHER" id="PTHR45339:SF1">
    <property type="entry name" value="HYBRID SIGNAL TRANSDUCTION HISTIDINE KINASE J"/>
    <property type="match status" value="1"/>
</dbReference>
<dbReference type="Pfam" id="PF08447">
    <property type="entry name" value="PAS_3"/>
    <property type="match status" value="1"/>
</dbReference>
<name>A0A6G1K4W7_9PLEO</name>
<dbReference type="InterPro" id="IPR000014">
    <property type="entry name" value="PAS"/>
</dbReference>
<evidence type="ECO:0008006" key="11">
    <source>
        <dbReference type="Google" id="ProtNLM"/>
    </source>
</evidence>
<dbReference type="CDD" id="cd16922">
    <property type="entry name" value="HATPase_EvgS-ArcB-TorS-like"/>
    <property type="match status" value="1"/>
</dbReference>
<proteinExistence type="predicted"/>
<evidence type="ECO:0000313" key="10">
    <source>
        <dbReference type="Proteomes" id="UP000799428"/>
    </source>
</evidence>
<feature type="modified residue" description="4-aspartylphosphate" evidence="3">
    <location>
        <position position="1090"/>
    </location>
</feature>
<dbReference type="GO" id="GO:0000155">
    <property type="term" value="F:phosphorelay sensor kinase activity"/>
    <property type="evidence" value="ECO:0007669"/>
    <property type="project" value="InterPro"/>
</dbReference>
<dbReference type="Gene3D" id="3.30.565.10">
    <property type="entry name" value="Histidine kinase-like ATPase, C-terminal domain"/>
    <property type="match status" value="1"/>
</dbReference>
<dbReference type="InterPro" id="IPR000700">
    <property type="entry name" value="PAS-assoc_C"/>
</dbReference>
<dbReference type="PANTHER" id="PTHR45339">
    <property type="entry name" value="HYBRID SIGNAL TRANSDUCTION HISTIDINE KINASE J"/>
    <property type="match status" value="1"/>
</dbReference>
<dbReference type="FunFam" id="1.10.287.130:FF:000050">
    <property type="entry name" value="Related to histidine kinase"/>
    <property type="match status" value="1"/>
</dbReference>
<dbReference type="SMART" id="SM00388">
    <property type="entry name" value="HisKA"/>
    <property type="match status" value="1"/>
</dbReference>
<feature type="region of interest" description="Disordered" evidence="4">
    <location>
        <begin position="1172"/>
        <end position="1210"/>
    </location>
</feature>
<dbReference type="SMART" id="SM00387">
    <property type="entry name" value="HATPase_c"/>
    <property type="match status" value="1"/>
</dbReference>
<dbReference type="Pfam" id="PF02518">
    <property type="entry name" value="HATPase_c"/>
    <property type="match status" value="1"/>
</dbReference>
<feature type="compositionally biased region" description="Basic and acidic residues" evidence="4">
    <location>
        <begin position="1288"/>
        <end position="1300"/>
    </location>
</feature>
<dbReference type="InterPro" id="IPR005467">
    <property type="entry name" value="His_kinase_dom"/>
</dbReference>
<feature type="compositionally biased region" description="Basic and acidic residues" evidence="4">
    <location>
        <begin position="14"/>
        <end position="23"/>
    </location>
</feature>
<evidence type="ECO:0000259" key="7">
    <source>
        <dbReference type="PROSITE" id="PS50112"/>
    </source>
</evidence>
<dbReference type="InterPro" id="IPR004358">
    <property type="entry name" value="Sig_transdc_His_kin-like_C"/>
</dbReference>
<dbReference type="SUPFAM" id="SSF55785">
    <property type="entry name" value="PYP-like sensor domain (PAS domain)"/>
    <property type="match status" value="2"/>
</dbReference>
<dbReference type="CDD" id="cd17546">
    <property type="entry name" value="REC_hyHK_CKI1_RcsC-like"/>
    <property type="match status" value="1"/>
</dbReference>
<gene>
    <name evidence="9" type="ORF">K504DRAFT_383136</name>
</gene>
<accession>A0A6G1K4W7</accession>
<dbReference type="InterPro" id="IPR036890">
    <property type="entry name" value="HATPase_C_sf"/>
</dbReference>
<feature type="domain" description="PAS" evidence="7">
    <location>
        <begin position="451"/>
        <end position="521"/>
    </location>
</feature>
<dbReference type="InterPro" id="IPR013655">
    <property type="entry name" value="PAS_fold_3"/>
</dbReference>
<dbReference type="SMART" id="SM00448">
    <property type="entry name" value="REC"/>
    <property type="match status" value="1"/>
</dbReference>
<evidence type="ECO:0000259" key="5">
    <source>
        <dbReference type="PROSITE" id="PS50109"/>
    </source>
</evidence>
<evidence type="ECO:0000259" key="8">
    <source>
        <dbReference type="PROSITE" id="PS50113"/>
    </source>
</evidence>
<reference evidence="9" key="1">
    <citation type="journal article" date="2020" name="Stud. Mycol.">
        <title>101 Dothideomycetes genomes: a test case for predicting lifestyles and emergence of pathogens.</title>
        <authorList>
            <person name="Haridas S."/>
            <person name="Albert R."/>
            <person name="Binder M."/>
            <person name="Bloem J."/>
            <person name="Labutti K."/>
            <person name="Salamov A."/>
            <person name="Andreopoulos B."/>
            <person name="Baker S."/>
            <person name="Barry K."/>
            <person name="Bills G."/>
            <person name="Bluhm B."/>
            <person name="Cannon C."/>
            <person name="Castanera R."/>
            <person name="Culley D."/>
            <person name="Daum C."/>
            <person name="Ezra D."/>
            <person name="Gonzalez J."/>
            <person name="Henrissat B."/>
            <person name="Kuo A."/>
            <person name="Liang C."/>
            <person name="Lipzen A."/>
            <person name="Lutzoni F."/>
            <person name="Magnuson J."/>
            <person name="Mondo S."/>
            <person name="Nolan M."/>
            <person name="Ohm R."/>
            <person name="Pangilinan J."/>
            <person name="Park H.-J."/>
            <person name="Ramirez L."/>
            <person name="Alfaro M."/>
            <person name="Sun H."/>
            <person name="Tritt A."/>
            <person name="Yoshinaga Y."/>
            <person name="Zwiers L.-H."/>
            <person name="Turgeon B."/>
            <person name="Goodwin S."/>
            <person name="Spatafora J."/>
            <person name="Crous P."/>
            <person name="Grigoriev I."/>
        </authorList>
    </citation>
    <scope>NUCLEOTIDE SEQUENCE</scope>
    <source>
        <strain evidence="9">CBS 279.74</strain>
    </source>
</reference>
<feature type="region of interest" description="Disordered" evidence="4">
    <location>
        <begin position="252"/>
        <end position="280"/>
    </location>
</feature>
<keyword evidence="2" id="KW-0902">Two-component regulatory system</keyword>
<dbReference type="InterPro" id="IPR001789">
    <property type="entry name" value="Sig_transdc_resp-reg_receiver"/>
</dbReference>
<feature type="domain" description="Histidine kinase" evidence="5">
    <location>
        <begin position="735"/>
        <end position="958"/>
    </location>
</feature>
<dbReference type="Pfam" id="PF00512">
    <property type="entry name" value="HisKA"/>
    <property type="match status" value="1"/>
</dbReference>
<dbReference type="InterPro" id="IPR011006">
    <property type="entry name" value="CheY-like_superfamily"/>
</dbReference>
<feature type="compositionally biased region" description="Low complexity" evidence="4">
    <location>
        <begin position="257"/>
        <end position="276"/>
    </location>
</feature>
<evidence type="ECO:0000256" key="1">
    <source>
        <dbReference type="ARBA" id="ARBA00022553"/>
    </source>
</evidence>
<evidence type="ECO:0000313" key="9">
    <source>
        <dbReference type="EMBL" id="KAF2707502.1"/>
    </source>
</evidence>
<dbReference type="SUPFAM" id="SSF47384">
    <property type="entry name" value="Homodimeric domain of signal transducing histidine kinase"/>
    <property type="match status" value="1"/>
</dbReference>
<dbReference type="CDD" id="cd00130">
    <property type="entry name" value="PAS"/>
    <property type="match status" value="1"/>
</dbReference>
<dbReference type="PROSITE" id="PS50110">
    <property type="entry name" value="RESPONSE_REGULATORY"/>
    <property type="match status" value="1"/>
</dbReference>
<evidence type="ECO:0000259" key="6">
    <source>
        <dbReference type="PROSITE" id="PS50110"/>
    </source>
</evidence>
<dbReference type="Gene3D" id="1.10.287.130">
    <property type="match status" value="1"/>
</dbReference>
<feature type="domain" description="PAC" evidence="8">
    <location>
        <begin position="524"/>
        <end position="576"/>
    </location>
</feature>
<sequence>MAEAGYFDLGSDGRSPDSNHSDDCSMLPLSSTTAMAALAALQYLPVPLLVLSSLKTVVIANEAMGRLIGIDFESTAAEGESVPESLRGKNMSELGIDIIQNGSPILVSWEKFLDCVVEDASRSNGEHVNGDAVFDSGGSTPTATLTANVDADSNTKAELPRLSSLNLTRTTVHDVAVDVVISPHSRGVATRSSKPDKTTFFNNAIQSSMIVSVWNIDDVQYFTLTFTSSNPSEPTSTSRPSSRIVTRSSTGFLFKRSPGSTSSSSSGHRSQNSLNSASKSGMPTFQQVEFLPRGPPLKSIGDLSNMASIFQKATQLKDAILSSINMPVYAMWKDEGFGIPNKALLRLLPKDGKHNAGDQRAFLSQFKVYTEDFKRELQVDEFPIMDICRTQKRMEGKRVGMHNPITGTRIVFDITGETVVHDETGEFLGAIVVLKDVTEYTKKIAAQIEQNEKQFEYIANFMPVMVWTTTPDGMHDWFSQRWYDYTGLTVEESLGEGWRLPFHPDDMKSTAERWFHSLRTGDEYNTEYRCQRHDGEWRWMLGRAVPFYDHDGHIVKWFGTCTDIHDLVAARQEARQTKAQLLRVIEHAKVTLWVVNKDSNLVLLEGNMKGRDGSHSNGQVIGKSVYDVFGGSATRWKQPIQEILEGRMQDEIVERYVKDDRCYRTWLVPLWSTDRIGGMEGEAFIDGVIGVSMDVTEFMERGIQLKEQEEANSKLLANAVAAKEASRMKSQFLANMSHEIRTPIAGVIGMSDLLLDTSLDEEQKECAENIQRSANGLLTVINDILDFSKVESGRLDVEEVQFSLSVVLRDVNKMMAFAAQRKNIEYESQIQPEVEQDLRVMGDPGRLRQILTNVLTNSIKFTSEGSVRLAASITSETKDTATVHFVVVDTGIGIEEEVRKRLFQPFSQADTSTARRFGGTGLGLTISKNLVQLMKGDIDLQSKLGQGTTATFWIPFNKAPYQNDNSPLVDIASIPDRLQSDMSVSCDSSDGHTPPHTPKHLNVGLRNRGPLSIPTTNQGVPHHLMSLPEGERKQTRVLVVEDNHINQQIALKTIKKLGFSVTAVWNGQEALDYLKEPSPTHPRPDIILMDVQMPIRDGYSTTHAIRTQFEDVPDIRNVPIVAMTASAIHGDREKCQQAGMDDYLAKPVKGKQLETMLVKWAVEGRRKLAKKAVSKKEQDLPSPLVPRPDPGTRAKNLKDQQQIHQDAVESETPVQFPALTADRLHFQRTAVAVKSSESDGDRAMRRIEAEEMASSLRDDKLLSLTGLQVNRSHSYQGPPPTHALTQENLEKQLGHDEHATHSRKSSSENGGNSMSVRPSSLIPRDSERTITSSGRFK</sequence>
<dbReference type="EMBL" id="MU005773">
    <property type="protein sequence ID" value="KAF2707502.1"/>
    <property type="molecule type" value="Genomic_DNA"/>
</dbReference>
<feature type="compositionally biased region" description="Polar residues" evidence="4">
    <location>
        <begin position="1307"/>
        <end position="1318"/>
    </location>
</feature>
<dbReference type="InterPro" id="IPR003594">
    <property type="entry name" value="HATPase_dom"/>
</dbReference>
<dbReference type="PROSITE" id="PS50109">
    <property type="entry name" value="HIS_KIN"/>
    <property type="match status" value="1"/>
</dbReference>
<organism evidence="9 10">
    <name type="scientific">Pleomassaria siparia CBS 279.74</name>
    <dbReference type="NCBI Taxonomy" id="1314801"/>
    <lineage>
        <taxon>Eukaryota</taxon>
        <taxon>Fungi</taxon>
        <taxon>Dikarya</taxon>
        <taxon>Ascomycota</taxon>
        <taxon>Pezizomycotina</taxon>
        <taxon>Dothideomycetes</taxon>
        <taxon>Pleosporomycetidae</taxon>
        <taxon>Pleosporales</taxon>
        <taxon>Pleomassariaceae</taxon>
        <taxon>Pleomassaria</taxon>
    </lineage>
</organism>
<dbReference type="PROSITE" id="PS50112">
    <property type="entry name" value="PAS"/>
    <property type="match status" value="1"/>
</dbReference>
<protein>
    <recommendedName>
        <fullName evidence="11">Histidine kinase HHK6p</fullName>
    </recommendedName>
</protein>
<dbReference type="InterPro" id="IPR036097">
    <property type="entry name" value="HisK_dim/P_sf"/>
</dbReference>
<feature type="region of interest" description="Disordered" evidence="4">
    <location>
        <begin position="227"/>
        <end position="246"/>
    </location>
</feature>